<accession>A0A0D2CJH5</accession>
<feature type="compositionally biased region" description="Acidic residues" evidence="1">
    <location>
        <begin position="341"/>
        <end position="351"/>
    </location>
</feature>
<evidence type="ECO:0000313" key="3">
    <source>
        <dbReference type="Proteomes" id="UP000054266"/>
    </source>
</evidence>
<feature type="compositionally biased region" description="Acidic residues" evidence="1">
    <location>
        <begin position="149"/>
        <end position="167"/>
    </location>
</feature>
<feature type="region of interest" description="Disordered" evidence="1">
    <location>
        <begin position="457"/>
        <end position="533"/>
    </location>
</feature>
<sequence length="1196" mass="131252">MARNKENNPLSSTQRNGLHTRNLPSEDFFTDSLLDDSRLSSTSLIPSPSKAKAASVKPRRVLPATRALQAAKDLGNKQTRTSLLDYTNARTSKQLKSSPKITKRRSPSPERTNGLSTPPQSRHGPPVTSPSEFSSPPGGLHESYQRIADEEDLAATERDVDSDEEEVERGRQDTLELETNANATEGVPSNGHTDEDRGSERLTPVQSPVDLDDRTGSLSAPPTMGTLDFIQNEMTDRVLAEKLTPHVVDRARDRARLQRLRQSVPINFGERANGNQVNGGHGRVDLASIANRGPILFDNVPDAGANGLQKAHSDTSADVTPNKRLSPFTKVGRRRDQTTVTEDDDSGSETPDELREVERTVNLSKSRQSREPVVAIEHPEPGPVPRAGAFSRSYGWPGTLDGPLRTHDYQPPLDDPTIASVSSVRSEPLSVSFYDKQTRDSTRAFLARWRHDAVQKRVARTQEDADKRESNPQSAALKRHPAHAHKNENDAESEIDWAAAGADIPLPSIEQSSTPRGTPPLEAQPSSISKQRSIDRIRRWENDFTGMSFQVSESPPVRGRNNLNDSLRDKEMQDLTKQAVTSNRLDEIRVKDPNVVVRKSSRNFTPEERRPAPSQSQAQSPGGQVHGNLNVGQVVPDTPVGYRSSSQSTEKSKSSDRSMPDSLDQLQRLARAVSTTPRGTPALDDMVREIEEASAISLPPSEEDLKAQSPETRANGVSLNKRVAETPKITGAWTDTILPDTVKTQKQTQKVSRYAQTPHISAGGWIDTPLAGGQRLPSVPMPEVIEEVTEDITNGDIQKQREELAEEQDEMDQPAATVEERPLQVPQPPTTQQIILPPSALTNVLNEAKQKRLVSREIGEARPDSRDDTDTLNLGDATIQSMEDLLTDAADITADLTSLIRTSAQEEVLALRQRNDAIAHAAGSDEVGSTSDVAFIGHLTSRMERLMSNLHEARKGISRLEQKVSHEPSVTVTSMGQQTQGIVALHDPRQSCAVCGRNNDDLKPHIHPHSPITTSFAGFPITYTTFTLPIPLLFHPRTAATTQGSNSKILGLLPGRPTWLGYLILTLWTWYILECIMTELYARPLYAERYAFPPPGVREPEFPFVLPTMLCRWLFGQYGSAVLEIPGNILGGICKVLLAVYRVFAMAVGWTDGFVDDDRTRGAVAAATKSAIKVAQSIISDADGGEGLSMMNDELV</sequence>
<reference evidence="2 3" key="1">
    <citation type="submission" date="2015-01" db="EMBL/GenBank/DDBJ databases">
        <title>The Genome Sequence of Capronia semiimmersa CBS27337.</title>
        <authorList>
            <consortium name="The Broad Institute Genomics Platform"/>
            <person name="Cuomo C."/>
            <person name="de Hoog S."/>
            <person name="Gorbushina A."/>
            <person name="Stielow B."/>
            <person name="Teixiera M."/>
            <person name="Abouelleil A."/>
            <person name="Chapman S.B."/>
            <person name="Priest M."/>
            <person name="Young S.K."/>
            <person name="Wortman J."/>
            <person name="Nusbaum C."/>
            <person name="Birren B."/>
        </authorList>
    </citation>
    <scope>NUCLEOTIDE SEQUENCE [LARGE SCALE GENOMIC DNA]</scope>
    <source>
        <strain evidence="2 3">CBS 27337</strain>
    </source>
</reference>
<proteinExistence type="predicted"/>
<dbReference type="EMBL" id="KN846960">
    <property type="protein sequence ID" value="KIW65391.1"/>
    <property type="molecule type" value="Genomic_DNA"/>
</dbReference>
<dbReference type="Proteomes" id="UP000054266">
    <property type="component" value="Unassembled WGS sequence"/>
</dbReference>
<organism evidence="2 3">
    <name type="scientific">Phialophora macrospora</name>
    <dbReference type="NCBI Taxonomy" id="1851006"/>
    <lineage>
        <taxon>Eukaryota</taxon>
        <taxon>Fungi</taxon>
        <taxon>Dikarya</taxon>
        <taxon>Ascomycota</taxon>
        <taxon>Pezizomycotina</taxon>
        <taxon>Eurotiomycetes</taxon>
        <taxon>Chaetothyriomycetidae</taxon>
        <taxon>Chaetothyriales</taxon>
        <taxon>Herpotrichiellaceae</taxon>
        <taxon>Phialophora</taxon>
    </lineage>
</organism>
<evidence type="ECO:0000256" key="1">
    <source>
        <dbReference type="SAM" id="MobiDB-lite"/>
    </source>
</evidence>
<protein>
    <submittedName>
        <fullName evidence="2">Uncharacterized protein</fullName>
    </submittedName>
</protein>
<name>A0A0D2CJH5_9EURO</name>
<feature type="compositionally biased region" description="Polar residues" evidence="1">
    <location>
        <begin position="7"/>
        <end position="23"/>
    </location>
</feature>
<feature type="compositionally biased region" description="Basic and acidic residues" evidence="1">
    <location>
        <begin position="650"/>
        <end position="659"/>
    </location>
</feature>
<dbReference type="HOGENOM" id="CLU_274404_0_0_1"/>
<feature type="compositionally biased region" description="Polar residues" evidence="1">
    <location>
        <begin position="109"/>
        <end position="120"/>
    </location>
</feature>
<feature type="region of interest" description="Disordered" evidence="1">
    <location>
        <begin position="597"/>
        <end position="662"/>
    </location>
</feature>
<dbReference type="AlphaFoldDB" id="A0A0D2CJH5"/>
<feature type="region of interest" description="Disordered" evidence="1">
    <location>
        <begin position="39"/>
        <end position="226"/>
    </location>
</feature>
<keyword evidence="3" id="KW-1185">Reference proteome</keyword>
<feature type="compositionally biased region" description="Polar residues" evidence="1">
    <location>
        <begin position="76"/>
        <end position="100"/>
    </location>
</feature>
<feature type="region of interest" description="Disordered" evidence="1">
    <location>
        <begin position="546"/>
        <end position="572"/>
    </location>
</feature>
<feature type="region of interest" description="Disordered" evidence="1">
    <location>
        <begin position="306"/>
        <end position="372"/>
    </location>
</feature>
<feature type="region of interest" description="Disordered" evidence="1">
    <location>
        <begin position="694"/>
        <end position="714"/>
    </location>
</feature>
<feature type="compositionally biased region" description="Low complexity" evidence="1">
    <location>
        <begin position="612"/>
        <end position="623"/>
    </location>
</feature>
<feature type="compositionally biased region" description="Basic and acidic residues" evidence="1">
    <location>
        <begin position="457"/>
        <end position="470"/>
    </location>
</feature>
<feature type="region of interest" description="Disordered" evidence="1">
    <location>
        <begin position="1"/>
        <end position="25"/>
    </location>
</feature>
<evidence type="ECO:0000313" key="2">
    <source>
        <dbReference type="EMBL" id="KIW65391.1"/>
    </source>
</evidence>
<gene>
    <name evidence="2" type="ORF">PV04_07654</name>
</gene>